<gene>
    <name evidence="4" type="ORF">H6G14_02355</name>
</gene>
<dbReference type="Pfam" id="PF00072">
    <property type="entry name" value="Response_reg"/>
    <property type="match status" value="1"/>
</dbReference>
<dbReference type="InterPro" id="IPR011006">
    <property type="entry name" value="CheY-like_superfamily"/>
</dbReference>
<organism evidence="4 5">
    <name type="scientific">Nostoc parmelioides FACHB-3921</name>
    <dbReference type="NCBI Taxonomy" id="2692909"/>
    <lineage>
        <taxon>Bacteria</taxon>
        <taxon>Bacillati</taxon>
        <taxon>Cyanobacteriota</taxon>
        <taxon>Cyanophyceae</taxon>
        <taxon>Nostocales</taxon>
        <taxon>Nostocaceae</taxon>
        <taxon>Nostoc</taxon>
    </lineage>
</organism>
<dbReference type="RefSeq" id="WP_190565555.1">
    <property type="nucleotide sequence ID" value="NZ_JACJQL010000002.1"/>
</dbReference>
<dbReference type="SUPFAM" id="SSF55781">
    <property type="entry name" value="GAF domain-like"/>
    <property type="match status" value="1"/>
</dbReference>
<feature type="domain" description="Response regulatory" evidence="3">
    <location>
        <begin position="25"/>
        <end position="140"/>
    </location>
</feature>
<dbReference type="InterPro" id="IPR001789">
    <property type="entry name" value="Sig_transdc_resp-reg_receiver"/>
</dbReference>
<dbReference type="Pfam" id="PF13185">
    <property type="entry name" value="GAF_2"/>
    <property type="match status" value="1"/>
</dbReference>
<proteinExistence type="predicted"/>
<feature type="modified residue" description="4-aspartylphosphate" evidence="2">
    <location>
        <position position="74"/>
    </location>
</feature>
<dbReference type="CDD" id="cd17569">
    <property type="entry name" value="REC_HupR-like"/>
    <property type="match status" value="1"/>
</dbReference>
<dbReference type="PROSITE" id="PS50110">
    <property type="entry name" value="RESPONSE_REGULATORY"/>
    <property type="match status" value="1"/>
</dbReference>
<protein>
    <submittedName>
        <fullName evidence="4">Response regulator</fullName>
    </submittedName>
</protein>
<dbReference type="InterPro" id="IPR050595">
    <property type="entry name" value="Bact_response_regulator"/>
</dbReference>
<name>A0ABR8BBB2_9NOSO</name>
<evidence type="ECO:0000256" key="1">
    <source>
        <dbReference type="ARBA" id="ARBA00022553"/>
    </source>
</evidence>
<evidence type="ECO:0000313" key="4">
    <source>
        <dbReference type="EMBL" id="MBD2250151.1"/>
    </source>
</evidence>
<evidence type="ECO:0000256" key="2">
    <source>
        <dbReference type="PROSITE-ProRule" id="PRU00169"/>
    </source>
</evidence>
<comment type="caution">
    <text evidence="4">The sequence shown here is derived from an EMBL/GenBank/DDBJ whole genome shotgun (WGS) entry which is preliminary data.</text>
</comment>
<accession>A0ABR8BBB2</accession>
<dbReference type="Proteomes" id="UP000621307">
    <property type="component" value="Unassembled WGS sequence"/>
</dbReference>
<dbReference type="Gene3D" id="3.40.50.2300">
    <property type="match status" value="1"/>
</dbReference>
<sequence>MADAVTEIQTGRRQSATLERAKKLKILVVDDEPDNLDLLYRTFRRDFNVLKADSGLSALEVLAAEGEVAVIISDQRMPEMKGTEFLSKTVPQFPDTVRIILTGFTDIEDLVEAINAGQVYKYITKPWDPGELKAVVQRAAETYDLLKQRTEELRRANAQMSLLTVLVQVTQASNSLEAILTPIATAFAESFTVNACILQMLEGQTLSTIQGFYSQEGTVNNWLNQDPLTNEAIATGQIQLAANIAKDPKLAGISQYQDHGIQAHVVIPITYRNEMLGILSLQWQKPISLREDELTLIHLSAQLVAIALASSRCSL</sequence>
<evidence type="ECO:0000313" key="5">
    <source>
        <dbReference type="Proteomes" id="UP000621307"/>
    </source>
</evidence>
<dbReference type="SUPFAM" id="SSF52172">
    <property type="entry name" value="CheY-like"/>
    <property type="match status" value="1"/>
</dbReference>
<keyword evidence="5" id="KW-1185">Reference proteome</keyword>
<dbReference type="PANTHER" id="PTHR44591:SF19">
    <property type="entry name" value="TWO-COMPONENT RESPONSE REGULATOR-RELATED"/>
    <property type="match status" value="1"/>
</dbReference>
<dbReference type="InterPro" id="IPR003018">
    <property type="entry name" value="GAF"/>
</dbReference>
<keyword evidence="1 2" id="KW-0597">Phosphoprotein</keyword>
<dbReference type="SMART" id="SM00448">
    <property type="entry name" value="REC"/>
    <property type="match status" value="1"/>
</dbReference>
<dbReference type="Gene3D" id="3.30.450.340">
    <property type="match status" value="1"/>
</dbReference>
<dbReference type="PANTHER" id="PTHR44591">
    <property type="entry name" value="STRESS RESPONSE REGULATOR PROTEIN 1"/>
    <property type="match status" value="1"/>
</dbReference>
<reference evidence="4 5" key="1">
    <citation type="journal article" date="2020" name="ISME J.">
        <title>Comparative genomics reveals insights into cyanobacterial evolution and habitat adaptation.</title>
        <authorList>
            <person name="Chen M.Y."/>
            <person name="Teng W.K."/>
            <person name="Zhao L."/>
            <person name="Hu C.X."/>
            <person name="Zhou Y.K."/>
            <person name="Han B.P."/>
            <person name="Song L.R."/>
            <person name="Shu W.S."/>
        </authorList>
    </citation>
    <scope>NUCLEOTIDE SEQUENCE [LARGE SCALE GENOMIC DNA]</scope>
    <source>
        <strain evidence="4 5">FACHB-3921</strain>
    </source>
</reference>
<dbReference type="EMBL" id="JACJQL010000002">
    <property type="protein sequence ID" value="MBD2250151.1"/>
    <property type="molecule type" value="Genomic_DNA"/>
</dbReference>
<evidence type="ECO:0000259" key="3">
    <source>
        <dbReference type="PROSITE" id="PS50110"/>
    </source>
</evidence>